<keyword evidence="3" id="KW-1185">Reference proteome</keyword>
<evidence type="ECO:0000313" key="2">
    <source>
        <dbReference type="EMBL" id="OAA66768.1"/>
    </source>
</evidence>
<comment type="caution">
    <text evidence="2">The sequence shown here is derived from an EMBL/GenBank/DDBJ whole genome shotgun (WGS) entry which is preliminary data.</text>
</comment>
<dbReference type="AlphaFoldDB" id="A0A167YW59"/>
<dbReference type="InterPro" id="IPR018606">
    <property type="entry name" value="Arb1"/>
</dbReference>
<proteinExistence type="predicted"/>
<name>A0A167YW59_9HYPO</name>
<gene>
    <name evidence="2" type="ORF">SPI_01344</name>
</gene>
<evidence type="ECO:0000313" key="3">
    <source>
        <dbReference type="Proteomes" id="UP000076874"/>
    </source>
</evidence>
<dbReference type="EMBL" id="AZHD01000002">
    <property type="protein sequence ID" value="OAA66768.1"/>
    <property type="molecule type" value="Genomic_DNA"/>
</dbReference>
<dbReference type="GO" id="GO:0031047">
    <property type="term" value="P:regulatory ncRNA-mediated gene silencing"/>
    <property type="evidence" value="ECO:0007669"/>
    <property type="project" value="InterPro"/>
</dbReference>
<feature type="region of interest" description="Disordered" evidence="1">
    <location>
        <begin position="451"/>
        <end position="481"/>
    </location>
</feature>
<dbReference type="Pfam" id="PF09692">
    <property type="entry name" value="Arb1"/>
    <property type="match status" value="1"/>
</dbReference>
<reference evidence="2 3" key="1">
    <citation type="journal article" date="2016" name="Genome Biol. Evol.">
        <title>Divergent and convergent evolution of fungal pathogenicity.</title>
        <authorList>
            <person name="Shang Y."/>
            <person name="Xiao G."/>
            <person name="Zheng P."/>
            <person name="Cen K."/>
            <person name="Zhan S."/>
            <person name="Wang C."/>
        </authorList>
    </citation>
    <scope>NUCLEOTIDE SEQUENCE [LARGE SCALE GENOMIC DNA]</scope>
    <source>
        <strain evidence="2 3">RCEF 264</strain>
    </source>
</reference>
<accession>A0A167YW59</accession>
<feature type="region of interest" description="Disordered" evidence="1">
    <location>
        <begin position="1"/>
        <end position="67"/>
    </location>
</feature>
<dbReference type="GO" id="GO:0033167">
    <property type="term" value="C:ARC complex"/>
    <property type="evidence" value="ECO:0007669"/>
    <property type="project" value="InterPro"/>
</dbReference>
<sequence length="481" mass="52261">MPAVVESAAPSEAGSAAPPPPPPNGDVQIQTGGISKKKKKSKGTTARGPTALPRSRGTGFEEYYADPPLTPAEHEEEMGLYSPMLSFDERIETCIQRFRARRRLDNERSHLFSRYLTVGGVNCEPRQFNGTAGLYDTEGFTKDELRAMAANDVVARAGSKYSKYYATDNADLWAIDFAGVASGFFSVSLRAIASGSEKQLTLGVDVVDNFLRYVQIHDVCPEYRDDVNAARVVCAKALTELPNCRTALTAMPGQFNLACVRLFYREPAHKAFNDGLDPLNEAPAYDEAAEVFRTIVALQKGIVGEQGAAMAAQDLAGIRIVSTKEVDLEVTSLAKAKEDVAERYAELARAAAAATGRALVLRPTSVVVAKHYSIEEGYANQPHPTAAELAARGGEALLFDDALVALLCVGTKLRVVVHELSCGFSFVSSVKDVLPSFYTFLPQELMLDWKEPRDNEREAPSVQNPDAEDQAVQNMLDAEKD</sequence>
<dbReference type="STRING" id="1081102.A0A167YW59"/>
<dbReference type="OrthoDB" id="435402at2759"/>
<protein>
    <submittedName>
        <fullName evidence="2">Argonaute complex, subunit Arb1</fullName>
    </submittedName>
</protein>
<dbReference type="Proteomes" id="UP000076874">
    <property type="component" value="Unassembled WGS sequence"/>
</dbReference>
<feature type="compositionally biased region" description="Low complexity" evidence="1">
    <location>
        <begin position="1"/>
        <end position="16"/>
    </location>
</feature>
<organism evidence="2 3">
    <name type="scientific">Niveomyces insectorum RCEF 264</name>
    <dbReference type="NCBI Taxonomy" id="1081102"/>
    <lineage>
        <taxon>Eukaryota</taxon>
        <taxon>Fungi</taxon>
        <taxon>Dikarya</taxon>
        <taxon>Ascomycota</taxon>
        <taxon>Pezizomycotina</taxon>
        <taxon>Sordariomycetes</taxon>
        <taxon>Hypocreomycetidae</taxon>
        <taxon>Hypocreales</taxon>
        <taxon>Cordycipitaceae</taxon>
        <taxon>Niveomyces</taxon>
    </lineage>
</organism>
<evidence type="ECO:0000256" key="1">
    <source>
        <dbReference type="SAM" id="MobiDB-lite"/>
    </source>
</evidence>